<gene>
    <name evidence="1" type="ORF">K491DRAFT_696666</name>
</gene>
<dbReference type="EMBL" id="MU004432">
    <property type="protein sequence ID" value="KAF2651198.1"/>
    <property type="molecule type" value="Genomic_DNA"/>
</dbReference>
<name>A0A6A6SXI5_9PLEO</name>
<accession>A0A6A6SXI5</accession>
<keyword evidence="2" id="KW-1185">Reference proteome</keyword>
<dbReference type="AlphaFoldDB" id="A0A6A6SXI5"/>
<proteinExistence type="predicted"/>
<evidence type="ECO:0000313" key="1">
    <source>
        <dbReference type="EMBL" id="KAF2651198.1"/>
    </source>
</evidence>
<dbReference type="Proteomes" id="UP000799324">
    <property type="component" value="Unassembled WGS sequence"/>
</dbReference>
<protein>
    <submittedName>
        <fullName evidence="1">Uncharacterized protein</fullName>
    </submittedName>
</protein>
<sequence length="305" mass="34563">MTIQNIWNDQLSGSEHRDPSIAFLLRNLVNSQFTFQYHRLVRTRSGGRDNPEEDEGILELAWMIAPTVQQALRKREFSGTDGRNIFFVLHLHFSHFHRENTTYFAGEYVPAVYAMTAFHGRSIDRSPVNNVLGQIGHLVNRVSGHENYSGGANERIRVLDSSNKGVKYRFIGYRQEYWYPGTDPHEMRPRGNSGEETFLRLLHDLGHHIRCEQFTQAEKLHLVWGTGQDGNGDTMNLDWRTHLTGGSSASYTRSGPWKAPTGVPIVSEHDDTPATLEGEDTEAGGLLPAVLPWRRQVSSFFGGRT</sequence>
<evidence type="ECO:0000313" key="2">
    <source>
        <dbReference type="Proteomes" id="UP000799324"/>
    </source>
</evidence>
<reference evidence="1" key="1">
    <citation type="journal article" date="2020" name="Stud. Mycol.">
        <title>101 Dothideomycetes genomes: a test case for predicting lifestyles and emergence of pathogens.</title>
        <authorList>
            <person name="Haridas S."/>
            <person name="Albert R."/>
            <person name="Binder M."/>
            <person name="Bloem J."/>
            <person name="Labutti K."/>
            <person name="Salamov A."/>
            <person name="Andreopoulos B."/>
            <person name="Baker S."/>
            <person name="Barry K."/>
            <person name="Bills G."/>
            <person name="Bluhm B."/>
            <person name="Cannon C."/>
            <person name="Castanera R."/>
            <person name="Culley D."/>
            <person name="Daum C."/>
            <person name="Ezra D."/>
            <person name="Gonzalez J."/>
            <person name="Henrissat B."/>
            <person name="Kuo A."/>
            <person name="Liang C."/>
            <person name="Lipzen A."/>
            <person name="Lutzoni F."/>
            <person name="Magnuson J."/>
            <person name="Mondo S."/>
            <person name="Nolan M."/>
            <person name="Ohm R."/>
            <person name="Pangilinan J."/>
            <person name="Park H.-J."/>
            <person name="Ramirez L."/>
            <person name="Alfaro M."/>
            <person name="Sun H."/>
            <person name="Tritt A."/>
            <person name="Yoshinaga Y."/>
            <person name="Zwiers L.-H."/>
            <person name="Turgeon B."/>
            <person name="Goodwin S."/>
            <person name="Spatafora J."/>
            <person name="Crous P."/>
            <person name="Grigoriev I."/>
        </authorList>
    </citation>
    <scope>NUCLEOTIDE SEQUENCE</scope>
    <source>
        <strain evidence="1">CBS 122681</strain>
    </source>
</reference>
<organism evidence="1 2">
    <name type="scientific">Lophiostoma macrostomum CBS 122681</name>
    <dbReference type="NCBI Taxonomy" id="1314788"/>
    <lineage>
        <taxon>Eukaryota</taxon>
        <taxon>Fungi</taxon>
        <taxon>Dikarya</taxon>
        <taxon>Ascomycota</taxon>
        <taxon>Pezizomycotina</taxon>
        <taxon>Dothideomycetes</taxon>
        <taxon>Pleosporomycetidae</taxon>
        <taxon>Pleosporales</taxon>
        <taxon>Lophiostomataceae</taxon>
        <taxon>Lophiostoma</taxon>
    </lineage>
</organism>